<comment type="caution">
    <text evidence="2">The sequence shown here is derived from an EMBL/GenBank/DDBJ whole genome shotgun (WGS) entry which is preliminary data.</text>
</comment>
<proteinExistence type="predicted"/>
<reference evidence="2" key="1">
    <citation type="journal article" date="2020" name="Stud. Mycol.">
        <title>101 Dothideomycetes genomes: a test case for predicting lifestyles and emergence of pathogens.</title>
        <authorList>
            <person name="Haridas S."/>
            <person name="Albert R."/>
            <person name="Binder M."/>
            <person name="Bloem J."/>
            <person name="Labutti K."/>
            <person name="Salamov A."/>
            <person name="Andreopoulos B."/>
            <person name="Baker S."/>
            <person name="Barry K."/>
            <person name="Bills G."/>
            <person name="Bluhm B."/>
            <person name="Cannon C."/>
            <person name="Castanera R."/>
            <person name="Culley D."/>
            <person name="Daum C."/>
            <person name="Ezra D."/>
            <person name="Gonzalez J."/>
            <person name="Henrissat B."/>
            <person name="Kuo A."/>
            <person name="Liang C."/>
            <person name="Lipzen A."/>
            <person name="Lutzoni F."/>
            <person name="Magnuson J."/>
            <person name="Mondo S."/>
            <person name="Nolan M."/>
            <person name="Ohm R."/>
            <person name="Pangilinan J."/>
            <person name="Park H.-J."/>
            <person name="Ramirez L."/>
            <person name="Alfaro M."/>
            <person name="Sun H."/>
            <person name="Tritt A."/>
            <person name="Yoshinaga Y."/>
            <person name="Zwiers L.-H."/>
            <person name="Turgeon B."/>
            <person name="Goodwin S."/>
            <person name="Spatafora J."/>
            <person name="Crous P."/>
            <person name="Grigoriev I."/>
        </authorList>
    </citation>
    <scope>NUCLEOTIDE SEQUENCE</scope>
    <source>
        <strain evidence="2">CBS 110217</strain>
    </source>
</reference>
<evidence type="ECO:0000313" key="2">
    <source>
        <dbReference type="EMBL" id="KAF2034430.1"/>
    </source>
</evidence>
<dbReference type="Proteomes" id="UP000799777">
    <property type="component" value="Unassembled WGS sequence"/>
</dbReference>
<protein>
    <submittedName>
        <fullName evidence="2">Uncharacterized protein</fullName>
    </submittedName>
</protein>
<accession>A0A9P4HIZ1</accession>
<evidence type="ECO:0000256" key="1">
    <source>
        <dbReference type="SAM" id="MobiDB-lite"/>
    </source>
</evidence>
<keyword evidence="3" id="KW-1185">Reference proteome</keyword>
<feature type="compositionally biased region" description="Polar residues" evidence="1">
    <location>
        <begin position="540"/>
        <end position="550"/>
    </location>
</feature>
<name>A0A9P4HIZ1_9PLEO</name>
<dbReference type="EMBL" id="ML978161">
    <property type="protein sequence ID" value="KAF2034430.1"/>
    <property type="molecule type" value="Genomic_DNA"/>
</dbReference>
<feature type="region of interest" description="Disordered" evidence="1">
    <location>
        <begin position="117"/>
        <end position="137"/>
    </location>
</feature>
<sequence length="751" mass="82417">MARRFCLKDSEGADIHPSNFPNSISGTAVPYSECKKAHESWQPDLPGNTRVLKEHNGDIHNALLTGKEVATCFSLYQSTSSVSPPISQCNLPYDEAEPGSVTPPCSQSTVDYGRGVEAKKSTPTPIGPIRDKDPIPKHTSIEDRYLELFGKLPDPIILQEQLGDFDGQVVFIGHPNRDITAHQWSASSFQWENIGRYAHFRREAEGALASDILNAPDTSCDALTSFKNAAKIRERVVCALCSTEEKAHGILEQAQTRSAIPTADSTDLGPSKEVQSHAVPRQRFAAPSAQVFNQKTKSTKRHHYDDPFVVQAAHPRSELCLPSSRIHDASDAIGSLDFKYEFPVRAHTSRLLQSTRDVTIATTFGGLVTKDPDTSYQLHCQSHPVRAMIQSGLHKYKFDGDTSEMFTHSAMVNSRPRGTIIPAVLDSFDTSTGITDEIHDPPAHVGCLGANLRKLTTASSFLDLRQAAQSLFRQPGLTIANPHGSTHRSDLVTASIRPLTETRKVSQFETTTVGGDFLAPLHFSDPDSARRAPSPEIANGLSQQPPTVQNLKGPFFTASKPTAHDPTVLLAVYIDEEEKLCQWFRDGHRLARQREYARTLTAAASTGPAGDKPKGSNVLDDTPNAARYGHTDVTTPFVRLFESLSEYIEEHRNGSGSSYFTRSWKPASPCLRDLSPTGNNSYFSSSVPSTSNIHQHLVFETSYQQRCADNTGGGMSTKGPMQLHRPIDVARGPVYQRVEPLAMRTGTHRST</sequence>
<gene>
    <name evidence="2" type="ORF">EK21DRAFT_85466</name>
</gene>
<dbReference type="OrthoDB" id="10251048at2759"/>
<feature type="region of interest" description="Disordered" evidence="1">
    <location>
        <begin position="522"/>
        <end position="554"/>
    </location>
</feature>
<dbReference type="AlphaFoldDB" id="A0A9P4HIZ1"/>
<organism evidence="2 3">
    <name type="scientific">Setomelanomma holmii</name>
    <dbReference type="NCBI Taxonomy" id="210430"/>
    <lineage>
        <taxon>Eukaryota</taxon>
        <taxon>Fungi</taxon>
        <taxon>Dikarya</taxon>
        <taxon>Ascomycota</taxon>
        <taxon>Pezizomycotina</taxon>
        <taxon>Dothideomycetes</taxon>
        <taxon>Pleosporomycetidae</taxon>
        <taxon>Pleosporales</taxon>
        <taxon>Pleosporineae</taxon>
        <taxon>Phaeosphaeriaceae</taxon>
        <taxon>Setomelanomma</taxon>
    </lineage>
</organism>
<evidence type="ECO:0000313" key="3">
    <source>
        <dbReference type="Proteomes" id="UP000799777"/>
    </source>
</evidence>